<protein>
    <submittedName>
        <fullName evidence="1">Uncharacterized protein</fullName>
    </submittedName>
</protein>
<dbReference type="Proteomes" id="UP000075714">
    <property type="component" value="Unassembled WGS sequence"/>
</dbReference>
<gene>
    <name evidence="1" type="ORF">GPECTOR_76g790</name>
</gene>
<dbReference type="AlphaFoldDB" id="A0A150G264"/>
<proteinExistence type="predicted"/>
<sequence length="222" mass="24858">MLVNYNRYLFSRVATLIQLSASGVSFAAPLYDNLPGFGAEPQNPFYQAVQQVREQQGATLDDLFDENLMTEDLRKFVDSVLDGKLKPEEYQAERLKMNFRRDLDGRVSVRSRQGTWYSVRPDMQVPGFLLLRDPAGAVFFLPPDAEGDDLAQLDLSDDVVVAELFYSTAWQDVMAPLAVRNQDGSTAQLQLSERDFRGVVSLVAGAEEEEEEEPEAEVAPAQ</sequence>
<name>A0A150G264_GONPE</name>
<evidence type="ECO:0000313" key="2">
    <source>
        <dbReference type="Proteomes" id="UP000075714"/>
    </source>
</evidence>
<reference evidence="2" key="1">
    <citation type="journal article" date="2016" name="Nat. Commun.">
        <title>The Gonium pectorale genome demonstrates co-option of cell cycle regulation during the evolution of multicellularity.</title>
        <authorList>
            <person name="Hanschen E.R."/>
            <person name="Marriage T.N."/>
            <person name="Ferris P.J."/>
            <person name="Hamaji T."/>
            <person name="Toyoda A."/>
            <person name="Fujiyama A."/>
            <person name="Neme R."/>
            <person name="Noguchi H."/>
            <person name="Minakuchi Y."/>
            <person name="Suzuki M."/>
            <person name="Kawai-Toyooka H."/>
            <person name="Smith D.R."/>
            <person name="Sparks H."/>
            <person name="Anderson J."/>
            <person name="Bakaric R."/>
            <person name="Luria V."/>
            <person name="Karger A."/>
            <person name="Kirschner M.W."/>
            <person name="Durand P.M."/>
            <person name="Michod R.E."/>
            <person name="Nozaki H."/>
            <person name="Olson B.J."/>
        </authorList>
    </citation>
    <scope>NUCLEOTIDE SEQUENCE [LARGE SCALE GENOMIC DNA]</scope>
    <source>
        <strain evidence="2">NIES-2863</strain>
    </source>
</reference>
<dbReference type="EMBL" id="LSYV01000077">
    <property type="protein sequence ID" value="KXZ43969.1"/>
    <property type="molecule type" value="Genomic_DNA"/>
</dbReference>
<comment type="caution">
    <text evidence="1">The sequence shown here is derived from an EMBL/GenBank/DDBJ whole genome shotgun (WGS) entry which is preliminary data.</text>
</comment>
<evidence type="ECO:0000313" key="1">
    <source>
        <dbReference type="EMBL" id="KXZ43969.1"/>
    </source>
</evidence>
<dbReference type="OrthoDB" id="536556at2759"/>
<organism evidence="1 2">
    <name type="scientific">Gonium pectorale</name>
    <name type="common">Green alga</name>
    <dbReference type="NCBI Taxonomy" id="33097"/>
    <lineage>
        <taxon>Eukaryota</taxon>
        <taxon>Viridiplantae</taxon>
        <taxon>Chlorophyta</taxon>
        <taxon>core chlorophytes</taxon>
        <taxon>Chlorophyceae</taxon>
        <taxon>CS clade</taxon>
        <taxon>Chlamydomonadales</taxon>
        <taxon>Volvocaceae</taxon>
        <taxon>Gonium</taxon>
    </lineage>
</organism>
<keyword evidence="2" id="KW-1185">Reference proteome</keyword>
<accession>A0A150G264</accession>